<name>A0A6A5WSA9_9PLEO</name>
<feature type="region of interest" description="Disordered" evidence="1">
    <location>
        <begin position="250"/>
        <end position="278"/>
    </location>
</feature>
<sequence>MAEIPSIGDILMLSQLAWKIGRAFTAGRKGAPAEFLQVETEVNGLAKALKLLAETLFAESDDNVLQRADKHTIDGVGRILQSCRQTINDLESMTDQYQVIKKHRTPGGFAIERSWSDLVLAQYKSMMWTTSHGTIHDLRTVLHIHRSTISLIMQAVQSHSLPRLESVINPVAEKIDNIHHTTDGLTEQLEEMDRIVIGIAGKSPMAQPVPDPGTRRSSFLRQEVSKQASPSSESFVGRDYFPPQRSAQALLRTSPPPIPSESPYSPAITAASSAPSPTARKRISEFSFGGSTVHYADSIATSDPGVNNGWPSPPANRQSYVSRQPSKRKASLATTPEMREPLSRPPSSALPPLPPPAMDLSSDSEIDTIKSISKLSLNPPQQPEYIKLHRSSTTASQKEMFEKQAFRNAAILCDVRGVLVEYAQKMSPEDYEHDVEMVEACQECRIAVVRKREREEGKNSGVRVITSIWVFSDDNTVRMELRMADGEMYVPYSSYFNAEKISVTVPCELKYHDVQFGTRPSKTAKTNWINYVFEDVKGATLFQNELMGRTLLATFRTEKTLRIHEGLSGTFSYQEQMCGMENLRIWEDDTTSAVVALIHFSAHFRKGYLAFYLNSAGNPIKVKEEGSREVKIKGLRVPLDKGALRKDSGAGVGKDVDKRKIISGARIEFATEAEKREFLMVVRDVQRDPRELPDLLGVN</sequence>
<evidence type="ECO:0000313" key="2">
    <source>
        <dbReference type="EMBL" id="KAF2004457.1"/>
    </source>
</evidence>
<feature type="region of interest" description="Disordered" evidence="1">
    <location>
        <begin position="299"/>
        <end position="362"/>
    </location>
</feature>
<dbReference type="EMBL" id="ML977567">
    <property type="protein sequence ID" value="KAF2004457.1"/>
    <property type="molecule type" value="Genomic_DNA"/>
</dbReference>
<accession>A0A6A5WSA9</accession>
<dbReference type="AlphaFoldDB" id="A0A6A5WSA9"/>
<protein>
    <recommendedName>
        <fullName evidence="4">Fungal N-terminal domain-containing protein</fullName>
    </recommendedName>
</protein>
<feature type="compositionally biased region" description="Polar residues" evidence="1">
    <location>
        <begin position="315"/>
        <end position="324"/>
    </location>
</feature>
<dbReference type="PANTHER" id="PTHR38886:SF1">
    <property type="entry name" value="NACHT-NTPASE AND P-LOOP NTPASES N-TERMINAL DOMAIN-CONTAINING PROTEIN"/>
    <property type="match status" value="1"/>
</dbReference>
<dbReference type="OrthoDB" id="5404564at2759"/>
<keyword evidence="3" id="KW-1185">Reference proteome</keyword>
<gene>
    <name evidence="2" type="ORF">P154DRAFT_572117</name>
</gene>
<feature type="compositionally biased region" description="Low complexity" evidence="1">
    <location>
        <begin position="261"/>
        <end position="278"/>
    </location>
</feature>
<evidence type="ECO:0000256" key="1">
    <source>
        <dbReference type="SAM" id="MobiDB-lite"/>
    </source>
</evidence>
<dbReference type="Proteomes" id="UP000799779">
    <property type="component" value="Unassembled WGS sequence"/>
</dbReference>
<feature type="compositionally biased region" description="Pro residues" evidence="1">
    <location>
        <begin position="348"/>
        <end position="357"/>
    </location>
</feature>
<evidence type="ECO:0008006" key="4">
    <source>
        <dbReference type="Google" id="ProtNLM"/>
    </source>
</evidence>
<proteinExistence type="predicted"/>
<reference evidence="2" key="1">
    <citation type="journal article" date="2020" name="Stud. Mycol.">
        <title>101 Dothideomycetes genomes: a test case for predicting lifestyles and emergence of pathogens.</title>
        <authorList>
            <person name="Haridas S."/>
            <person name="Albert R."/>
            <person name="Binder M."/>
            <person name="Bloem J."/>
            <person name="Labutti K."/>
            <person name="Salamov A."/>
            <person name="Andreopoulos B."/>
            <person name="Baker S."/>
            <person name="Barry K."/>
            <person name="Bills G."/>
            <person name="Bluhm B."/>
            <person name="Cannon C."/>
            <person name="Castanera R."/>
            <person name="Culley D."/>
            <person name="Daum C."/>
            <person name="Ezra D."/>
            <person name="Gonzalez J."/>
            <person name="Henrissat B."/>
            <person name="Kuo A."/>
            <person name="Liang C."/>
            <person name="Lipzen A."/>
            <person name="Lutzoni F."/>
            <person name="Magnuson J."/>
            <person name="Mondo S."/>
            <person name="Nolan M."/>
            <person name="Ohm R."/>
            <person name="Pangilinan J."/>
            <person name="Park H.-J."/>
            <person name="Ramirez L."/>
            <person name="Alfaro M."/>
            <person name="Sun H."/>
            <person name="Tritt A."/>
            <person name="Yoshinaga Y."/>
            <person name="Zwiers L.-H."/>
            <person name="Turgeon B."/>
            <person name="Goodwin S."/>
            <person name="Spatafora J."/>
            <person name="Crous P."/>
            <person name="Grigoriev I."/>
        </authorList>
    </citation>
    <scope>NUCLEOTIDE SEQUENCE</scope>
    <source>
        <strain evidence="2">CBS 123094</strain>
    </source>
</reference>
<evidence type="ECO:0000313" key="3">
    <source>
        <dbReference type="Proteomes" id="UP000799779"/>
    </source>
</evidence>
<organism evidence="2 3">
    <name type="scientific">Amniculicola lignicola CBS 123094</name>
    <dbReference type="NCBI Taxonomy" id="1392246"/>
    <lineage>
        <taxon>Eukaryota</taxon>
        <taxon>Fungi</taxon>
        <taxon>Dikarya</taxon>
        <taxon>Ascomycota</taxon>
        <taxon>Pezizomycotina</taxon>
        <taxon>Dothideomycetes</taxon>
        <taxon>Pleosporomycetidae</taxon>
        <taxon>Pleosporales</taxon>
        <taxon>Amniculicolaceae</taxon>
        <taxon>Amniculicola</taxon>
    </lineage>
</organism>
<dbReference type="PANTHER" id="PTHR38886">
    <property type="entry name" value="SESA DOMAIN-CONTAINING PROTEIN"/>
    <property type="match status" value="1"/>
</dbReference>